<feature type="domain" description="HTH araC/xylS-type" evidence="4">
    <location>
        <begin position="164"/>
        <end position="241"/>
    </location>
</feature>
<dbReference type="OrthoDB" id="2559672at2"/>
<protein>
    <submittedName>
        <fullName evidence="5">Helix-turn-helix protein</fullName>
    </submittedName>
</protein>
<keyword evidence="2" id="KW-0238">DNA-binding</keyword>
<keyword evidence="6" id="KW-1185">Reference proteome</keyword>
<evidence type="ECO:0000313" key="6">
    <source>
        <dbReference type="Proteomes" id="UP000295601"/>
    </source>
</evidence>
<evidence type="ECO:0000256" key="2">
    <source>
        <dbReference type="ARBA" id="ARBA00023125"/>
    </source>
</evidence>
<dbReference type="GO" id="GO:0043565">
    <property type="term" value="F:sequence-specific DNA binding"/>
    <property type="evidence" value="ECO:0007669"/>
    <property type="project" value="InterPro"/>
</dbReference>
<dbReference type="PANTHER" id="PTHR46796:SF15">
    <property type="entry name" value="BLL1074 PROTEIN"/>
    <property type="match status" value="1"/>
</dbReference>
<comment type="caution">
    <text evidence="5">The sequence shown here is derived from an EMBL/GenBank/DDBJ whole genome shotgun (WGS) entry which is preliminary data.</text>
</comment>
<dbReference type="Proteomes" id="UP000295601">
    <property type="component" value="Unassembled WGS sequence"/>
</dbReference>
<dbReference type="PROSITE" id="PS01124">
    <property type="entry name" value="HTH_ARAC_FAMILY_2"/>
    <property type="match status" value="1"/>
</dbReference>
<gene>
    <name evidence="5" type="ORF">EDF62_1694</name>
</gene>
<organism evidence="5 6">
    <name type="scientific">Leucobacter luti</name>
    <dbReference type="NCBI Taxonomy" id="340320"/>
    <lineage>
        <taxon>Bacteria</taxon>
        <taxon>Bacillati</taxon>
        <taxon>Actinomycetota</taxon>
        <taxon>Actinomycetes</taxon>
        <taxon>Micrococcales</taxon>
        <taxon>Microbacteriaceae</taxon>
        <taxon>Leucobacter</taxon>
    </lineage>
</organism>
<dbReference type="Gene3D" id="1.10.10.60">
    <property type="entry name" value="Homeodomain-like"/>
    <property type="match status" value="1"/>
</dbReference>
<dbReference type="SUPFAM" id="SSF46689">
    <property type="entry name" value="Homeodomain-like"/>
    <property type="match status" value="1"/>
</dbReference>
<accession>A0A4R6RZB1</accession>
<evidence type="ECO:0000313" key="5">
    <source>
        <dbReference type="EMBL" id="TDP92480.1"/>
    </source>
</evidence>
<dbReference type="EMBL" id="SNYA01000004">
    <property type="protein sequence ID" value="TDP92480.1"/>
    <property type="molecule type" value="Genomic_DNA"/>
</dbReference>
<dbReference type="InterPro" id="IPR018060">
    <property type="entry name" value="HTH_AraC"/>
</dbReference>
<sequence>MYREWGIPELGVLWRSSAGGAPTVIPADGSADVILRDDELIIAGPSTRALTGRGSVHGDTVGLRFAPGAAGLALRTNPAPLRDQQLCASEVIPKPVAHRAAALLRRLRDADLMQPGPPEALTTFQDFVPLIRASADSGFARAAAPWTIEVRHLASSGAPKYAAAQHLGYSERQLQRRMLDHFGYGYTALRRVLRAERSQQFLRSHLNPIAAARLAGYSDQSHLTREFRVLVGTTPAQFAAAASAAAGRAAYTSMELPSGSSTVE</sequence>
<proteinExistence type="predicted"/>
<name>A0A4R6RZB1_9MICO</name>
<dbReference type="InterPro" id="IPR050204">
    <property type="entry name" value="AraC_XylS_family_regulators"/>
</dbReference>
<reference evidence="5 6" key="1">
    <citation type="submission" date="2019-03" db="EMBL/GenBank/DDBJ databases">
        <title>Genomic analyses of the natural microbiome of Caenorhabditis elegans.</title>
        <authorList>
            <person name="Samuel B."/>
        </authorList>
    </citation>
    <scope>NUCLEOTIDE SEQUENCE [LARGE SCALE GENOMIC DNA]</scope>
    <source>
        <strain evidence="5 6">JUb18</strain>
    </source>
</reference>
<keyword evidence="1" id="KW-0805">Transcription regulation</keyword>
<dbReference type="InterPro" id="IPR009057">
    <property type="entry name" value="Homeodomain-like_sf"/>
</dbReference>
<dbReference type="Pfam" id="PF12833">
    <property type="entry name" value="HTH_18"/>
    <property type="match status" value="1"/>
</dbReference>
<evidence type="ECO:0000256" key="3">
    <source>
        <dbReference type="ARBA" id="ARBA00023163"/>
    </source>
</evidence>
<dbReference type="SMART" id="SM00342">
    <property type="entry name" value="HTH_ARAC"/>
    <property type="match status" value="1"/>
</dbReference>
<dbReference type="GO" id="GO:0003700">
    <property type="term" value="F:DNA-binding transcription factor activity"/>
    <property type="evidence" value="ECO:0007669"/>
    <property type="project" value="InterPro"/>
</dbReference>
<keyword evidence="3" id="KW-0804">Transcription</keyword>
<dbReference type="RefSeq" id="WP_133616678.1">
    <property type="nucleotide sequence ID" value="NZ_SNYA01000004.1"/>
</dbReference>
<dbReference type="AlphaFoldDB" id="A0A4R6RZB1"/>
<evidence type="ECO:0000259" key="4">
    <source>
        <dbReference type="PROSITE" id="PS01124"/>
    </source>
</evidence>
<evidence type="ECO:0000256" key="1">
    <source>
        <dbReference type="ARBA" id="ARBA00023015"/>
    </source>
</evidence>
<dbReference type="PANTHER" id="PTHR46796">
    <property type="entry name" value="HTH-TYPE TRANSCRIPTIONAL ACTIVATOR RHAS-RELATED"/>
    <property type="match status" value="1"/>
</dbReference>